<name>A0ABR3XFM4_9EURO</name>
<dbReference type="Pfam" id="PF00650">
    <property type="entry name" value="CRAL_TRIO"/>
    <property type="match status" value="1"/>
</dbReference>
<evidence type="ECO:0000259" key="1">
    <source>
        <dbReference type="PROSITE" id="PS50191"/>
    </source>
</evidence>
<dbReference type="InterPro" id="IPR011074">
    <property type="entry name" value="CRAL/TRIO_N_dom"/>
</dbReference>
<comment type="caution">
    <text evidence="2">The sequence shown here is derived from an EMBL/GenBank/DDBJ whole genome shotgun (WGS) entry which is preliminary data.</text>
</comment>
<dbReference type="InterPro" id="IPR052432">
    <property type="entry name" value="PITP/CRAL-TRIO"/>
</dbReference>
<dbReference type="Proteomes" id="UP001583193">
    <property type="component" value="Unassembled WGS sequence"/>
</dbReference>
<dbReference type="PROSITE" id="PS50191">
    <property type="entry name" value="CRAL_TRIO"/>
    <property type="match status" value="1"/>
</dbReference>
<organism evidence="2 3">
    <name type="scientific">Paecilomyces lecythidis</name>
    <dbReference type="NCBI Taxonomy" id="3004212"/>
    <lineage>
        <taxon>Eukaryota</taxon>
        <taxon>Fungi</taxon>
        <taxon>Dikarya</taxon>
        <taxon>Ascomycota</taxon>
        <taxon>Pezizomycotina</taxon>
        <taxon>Eurotiomycetes</taxon>
        <taxon>Eurotiomycetidae</taxon>
        <taxon>Eurotiales</taxon>
        <taxon>Thermoascaceae</taxon>
        <taxon>Paecilomyces</taxon>
    </lineage>
</organism>
<protein>
    <submittedName>
        <fullName evidence="2">Phosphatidylinositol transfer protein csr1</fullName>
    </submittedName>
</protein>
<dbReference type="SUPFAM" id="SSF52087">
    <property type="entry name" value="CRAL/TRIO domain"/>
    <property type="match status" value="1"/>
</dbReference>
<evidence type="ECO:0000313" key="3">
    <source>
        <dbReference type="Proteomes" id="UP001583193"/>
    </source>
</evidence>
<evidence type="ECO:0000313" key="2">
    <source>
        <dbReference type="EMBL" id="KAL1874580.1"/>
    </source>
</evidence>
<sequence>MTSDMEIPSGHVGNLTIDQERKLKQFWTVLLQSWDLNFSGTDLSAPVTTGDAPKGHRRWFSLSRSQTQLTEETYSAIPPRLFATLKGLSAGPNEFNAIQEILTKLSGDELRCAYLSILKQDHPDALCLRFLRAEDWNIPNGFIKFITALHWRVKEYKVDEKILAKGEQYAVEQSQKTDNFAEKKDAEGFVVQLHTGKGHFHGCDKWGRPICIVRVRLHDPNGQTEKALDDYVIHCIEMVRFLQVPPVETMTLVFDLTSFSLSNWDFPPVKFIIKSFQENYPESLGAMIFYKAPWIFSGLWKLIQGILDPVVAAKVHFINDAKGLEKLIPREHILKELGGEEDWEYEYIDPESHENDKLRDATTRDALLAERKVLGDELFTTTTTWISTGQCSERRNEIIEKLRDNYWRLDPYVRSRNILDRTAVIKEGGKIEFYPVTDQVQAREEPKAMNVEHIETAQSTTISA</sequence>
<dbReference type="InterPro" id="IPR001251">
    <property type="entry name" value="CRAL-TRIO_dom"/>
</dbReference>
<dbReference type="PANTHER" id="PTHR46590">
    <property type="entry name" value="PHOSPHATIDYLINOSITOL TRANSFER PROTEIN CSR1-RELATED"/>
    <property type="match status" value="1"/>
</dbReference>
<dbReference type="CDD" id="cd00170">
    <property type="entry name" value="SEC14"/>
    <property type="match status" value="1"/>
</dbReference>
<accession>A0ABR3XFM4</accession>
<dbReference type="InterPro" id="IPR036273">
    <property type="entry name" value="CRAL/TRIO_N_dom_sf"/>
</dbReference>
<dbReference type="SUPFAM" id="SSF46938">
    <property type="entry name" value="CRAL/TRIO N-terminal domain"/>
    <property type="match status" value="1"/>
</dbReference>
<reference evidence="2 3" key="1">
    <citation type="journal article" date="2024" name="IMA Fungus">
        <title>IMA Genome - F19 : A genome assembly and annotation guide to empower mycologists, including annotated draft genome sequences of Ceratocystis pirilliformis, Diaporthe australafricana, Fusarium ophioides, Paecilomyces lecythidis, and Sporothrix stenoceras.</title>
        <authorList>
            <person name="Aylward J."/>
            <person name="Wilson A.M."/>
            <person name="Visagie C.M."/>
            <person name="Spraker J."/>
            <person name="Barnes I."/>
            <person name="Buitendag C."/>
            <person name="Ceriani C."/>
            <person name="Del Mar Angel L."/>
            <person name="du Plessis D."/>
            <person name="Fuchs T."/>
            <person name="Gasser K."/>
            <person name="Kramer D."/>
            <person name="Li W."/>
            <person name="Munsamy K."/>
            <person name="Piso A."/>
            <person name="Price J.L."/>
            <person name="Sonnekus B."/>
            <person name="Thomas C."/>
            <person name="van der Nest A."/>
            <person name="van Dijk A."/>
            <person name="van Heerden A."/>
            <person name="van Vuuren N."/>
            <person name="Yilmaz N."/>
            <person name="Duong T.A."/>
            <person name="van der Merwe N.A."/>
            <person name="Wingfield M.J."/>
            <person name="Wingfield B.D."/>
        </authorList>
    </citation>
    <scope>NUCLEOTIDE SEQUENCE [LARGE SCALE GENOMIC DNA]</scope>
    <source>
        <strain evidence="2 3">CMW 18167</strain>
    </source>
</reference>
<dbReference type="InterPro" id="IPR036865">
    <property type="entry name" value="CRAL-TRIO_dom_sf"/>
</dbReference>
<dbReference type="EMBL" id="JAVDPF010000019">
    <property type="protein sequence ID" value="KAL1874580.1"/>
    <property type="molecule type" value="Genomic_DNA"/>
</dbReference>
<keyword evidence="3" id="KW-1185">Reference proteome</keyword>
<dbReference type="PANTHER" id="PTHR46590:SF2">
    <property type="entry name" value="CRAL_TRIO DOMAIN PROTEIN (AFU_ORTHOLOGUE AFUA_4G13930)-RELATED"/>
    <property type="match status" value="1"/>
</dbReference>
<gene>
    <name evidence="2" type="primary">CSR1_5</name>
    <name evidence="2" type="ORF">Plec18167_005811</name>
</gene>
<dbReference type="Gene3D" id="3.40.525.10">
    <property type="entry name" value="CRAL-TRIO lipid binding domain"/>
    <property type="match status" value="1"/>
</dbReference>
<proteinExistence type="predicted"/>
<dbReference type="Pfam" id="PF03765">
    <property type="entry name" value="CRAL_TRIO_N"/>
    <property type="match status" value="1"/>
</dbReference>
<dbReference type="SMART" id="SM00516">
    <property type="entry name" value="SEC14"/>
    <property type="match status" value="1"/>
</dbReference>
<feature type="domain" description="CRAL-TRIO" evidence="1">
    <location>
        <begin position="200"/>
        <end position="345"/>
    </location>
</feature>